<evidence type="ECO:0000256" key="3">
    <source>
        <dbReference type="ARBA" id="ARBA00022845"/>
    </source>
</evidence>
<dbReference type="Proteomes" id="UP000264541">
    <property type="component" value="Unassembled WGS sequence"/>
</dbReference>
<keyword evidence="2 4" id="KW-1005">Bacterial flagellum biogenesis</keyword>
<keyword evidence="4" id="KW-0143">Chaperone</keyword>
<organism evidence="5 6">
    <name type="scientific">Peribacillus saganii</name>
    <dbReference type="NCBI Taxonomy" id="2303992"/>
    <lineage>
        <taxon>Bacteria</taxon>
        <taxon>Bacillati</taxon>
        <taxon>Bacillota</taxon>
        <taxon>Bacilli</taxon>
        <taxon>Bacillales</taxon>
        <taxon>Bacillaceae</taxon>
        <taxon>Peribacillus</taxon>
    </lineage>
</organism>
<evidence type="ECO:0000256" key="2">
    <source>
        <dbReference type="ARBA" id="ARBA00022795"/>
    </source>
</evidence>
<keyword evidence="6" id="KW-1185">Reference proteome</keyword>
<gene>
    <name evidence="4" type="primary">fliW</name>
    <name evidence="5" type="ORF">D0469_12350</name>
</gene>
<protein>
    <recommendedName>
        <fullName evidence="4">Flagellar assembly factor FliW</fullName>
    </recommendedName>
</protein>
<name>A0A372LNF5_9BACI</name>
<dbReference type="GO" id="GO:0005737">
    <property type="term" value="C:cytoplasm"/>
    <property type="evidence" value="ECO:0007669"/>
    <property type="project" value="UniProtKB-SubCell"/>
</dbReference>
<sequence length="149" mass="17094">MKLLTKYHGEVEFDQSEIITFAKGIPGFPDETQFIMFPLAQDTNLLIMQSVQTSQLAFVIVSPFDFYKEYDFILEQSVVDQLELESPEQAEVYAILSIKDPFELTTANLQAPVIINKTTLLAKQVILNHPSYKTKHFIIPKKSKPIKER</sequence>
<reference evidence="5 6" key="1">
    <citation type="submission" date="2018-08" db="EMBL/GenBank/DDBJ databases">
        <title>Bacillus chawlae sp. nov., Bacillus glennii sp. nov., and Bacillus saganii sp. nov. Isolated from the Vehicle Assembly Building at Kennedy Space Center where the Viking Spacecraft were Assembled.</title>
        <authorList>
            <person name="Seuylemezian A."/>
            <person name="Vaishampayan P."/>
        </authorList>
    </citation>
    <scope>NUCLEOTIDE SEQUENCE [LARGE SCALE GENOMIC DNA]</scope>
    <source>
        <strain evidence="5 6">V47-23a</strain>
    </source>
</reference>
<keyword evidence="5" id="KW-0282">Flagellum</keyword>
<keyword evidence="5" id="KW-0969">Cilium</keyword>
<comment type="function">
    <text evidence="4">Acts as an anti-CsrA protein, binds CsrA and prevents it from repressing translation of its target genes, one of which is flagellin. Binds to flagellin and participates in the assembly of the flagellum.</text>
</comment>
<dbReference type="OrthoDB" id="9801235at2"/>
<evidence type="ECO:0000313" key="5">
    <source>
        <dbReference type="EMBL" id="RFU68298.1"/>
    </source>
</evidence>
<dbReference type="AlphaFoldDB" id="A0A372LNF5"/>
<dbReference type="SUPFAM" id="SSF141457">
    <property type="entry name" value="BH3618-like"/>
    <property type="match status" value="1"/>
</dbReference>
<dbReference type="InterPro" id="IPR024046">
    <property type="entry name" value="Flagellar_assmbl_FliW_dom_sf"/>
</dbReference>
<keyword evidence="3 4" id="KW-0810">Translation regulation</keyword>
<dbReference type="GO" id="GO:0006417">
    <property type="term" value="P:regulation of translation"/>
    <property type="evidence" value="ECO:0007669"/>
    <property type="project" value="UniProtKB-KW"/>
</dbReference>
<dbReference type="Gene3D" id="2.30.290.10">
    <property type="entry name" value="BH3618-like"/>
    <property type="match status" value="1"/>
</dbReference>
<evidence type="ECO:0000256" key="4">
    <source>
        <dbReference type="HAMAP-Rule" id="MF_01185"/>
    </source>
</evidence>
<dbReference type="NCBIfam" id="NF009793">
    <property type="entry name" value="PRK13285.1-1"/>
    <property type="match status" value="1"/>
</dbReference>
<dbReference type="PANTHER" id="PTHR39190:SF1">
    <property type="entry name" value="FLAGELLAR ASSEMBLY FACTOR FLIW"/>
    <property type="match status" value="1"/>
</dbReference>
<comment type="caution">
    <text evidence="5">The sequence shown here is derived from an EMBL/GenBank/DDBJ whole genome shotgun (WGS) entry which is preliminary data.</text>
</comment>
<comment type="subunit">
    <text evidence="4">Interacts with translational regulator CsrA and flagellin(s).</text>
</comment>
<dbReference type="EMBL" id="QVTE01000034">
    <property type="protein sequence ID" value="RFU68298.1"/>
    <property type="molecule type" value="Genomic_DNA"/>
</dbReference>
<keyword evidence="1 4" id="KW-0963">Cytoplasm</keyword>
<proteinExistence type="inferred from homology"/>
<comment type="subcellular location">
    <subcellularLocation>
        <location evidence="4">Cytoplasm</location>
    </subcellularLocation>
</comment>
<accession>A0A372LNF5</accession>
<dbReference type="PANTHER" id="PTHR39190">
    <property type="entry name" value="FLAGELLAR ASSEMBLY FACTOR FLIW"/>
    <property type="match status" value="1"/>
</dbReference>
<evidence type="ECO:0000256" key="1">
    <source>
        <dbReference type="ARBA" id="ARBA00022490"/>
    </source>
</evidence>
<dbReference type="InterPro" id="IPR003775">
    <property type="entry name" value="Flagellar_assembly_factor_FliW"/>
</dbReference>
<comment type="similarity">
    <text evidence="4">Belongs to the FliW family.</text>
</comment>
<dbReference type="RefSeq" id="WP_117327047.1">
    <property type="nucleotide sequence ID" value="NZ_QVTE01000034.1"/>
</dbReference>
<keyword evidence="5" id="KW-0966">Cell projection</keyword>
<evidence type="ECO:0000313" key="6">
    <source>
        <dbReference type="Proteomes" id="UP000264541"/>
    </source>
</evidence>
<dbReference type="HAMAP" id="MF_01185">
    <property type="entry name" value="FliW"/>
    <property type="match status" value="1"/>
</dbReference>
<dbReference type="Pfam" id="PF02623">
    <property type="entry name" value="FliW"/>
    <property type="match status" value="1"/>
</dbReference>
<dbReference type="GO" id="GO:0044780">
    <property type="term" value="P:bacterial-type flagellum assembly"/>
    <property type="evidence" value="ECO:0007669"/>
    <property type="project" value="UniProtKB-UniRule"/>
</dbReference>